<dbReference type="AlphaFoldDB" id="A0A1J1HVK9"/>
<accession>A0A1J1HVK9</accession>
<protein>
    <submittedName>
        <fullName evidence="1">CLUMA_CG005069, isoform A</fullName>
    </submittedName>
</protein>
<proteinExistence type="predicted"/>
<name>A0A1J1HVK9_9DIPT</name>
<reference evidence="1 2" key="1">
    <citation type="submission" date="2015-04" db="EMBL/GenBank/DDBJ databases">
        <authorList>
            <person name="Syromyatnikov M.Y."/>
            <person name="Popov V.N."/>
        </authorList>
    </citation>
    <scope>NUCLEOTIDE SEQUENCE [LARGE SCALE GENOMIC DNA]</scope>
</reference>
<dbReference type="Proteomes" id="UP000183832">
    <property type="component" value="Unassembled WGS sequence"/>
</dbReference>
<evidence type="ECO:0000313" key="2">
    <source>
        <dbReference type="Proteomes" id="UP000183832"/>
    </source>
</evidence>
<organism evidence="1 2">
    <name type="scientific">Clunio marinus</name>
    <dbReference type="NCBI Taxonomy" id="568069"/>
    <lineage>
        <taxon>Eukaryota</taxon>
        <taxon>Metazoa</taxon>
        <taxon>Ecdysozoa</taxon>
        <taxon>Arthropoda</taxon>
        <taxon>Hexapoda</taxon>
        <taxon>Insecta</taxon>
        <taxon>Pterygota</taxon>
        <taxon>Neoptera</taxon>
        <taxon>Endopterygota</taxon>
        <taxon>Diptera</taxon>
        <taxon>Nematocera</taxon>
        <taxon>Chironomoidea</taxon>
        <taxon>Chironomidae</taxon>
        <taxon>Clunio</taxon>
    </lineage>
</organism>
<evidence type="ECO:0000313" key="1">
    <source>
        <dbReference type="EMBL" id="CRK91396.1"/>
    </source>
</evidence>
<dbReference type="EMBL" id="CVRI01000020">
    <property type="protein sequence ID" value="CRK91396.1"/>
    <property type="molecule type" value="Genomic_DNA"/>
</dbReference>
<sequence>MDKLIHLQTDFNCDVFFFIFSLILLSNFDQSQQLYRGFLLQLARYLDEKVDSANIFIENERNEDEEEEEREKEKSEQETCSYKAFALHLAIHLKRSVLSFNKVEEVCAMFGWLGSVKLSL</sequence>
<gene>
    <name evidence="1" type="ORF">CLUMA_CG005069</name>
</gene>
<keyword evidence="2" id="KW-1185">Reference proteome</keyword>